<dbReference type="RefSeq" id="WP_145062069.1">
    <property type="nucleotide sequence ID" value="NZ_CP036287.1"/>
</dbReference>
<proteinExistence type="predicted"/>
<protein>
    <submittedName>
        <fullName evidence="2">Uncharacterized protein</fullName>
    </submittedName>
</protein>
<evidence type="ECO:0000313" key="3">
    <source>
        <dbReference type="Proteomes" id="UP000316921"/>
    </source>
</evidence>
<keyword evidence="3" id="KW-1185">Reference proteome</keyword>
<organism evidence="2 3">
    <name type="scientific">Engelhardtia mirabilis</name>
    <dbReference type="NCBI Taxonomy" id="2528011"/>
    <lineage>
        <taxon>Bacteria</taxon>
        <taxon>Pseudomonadati</taxon>
        <taxon>Planctomycetota</taxon>
        <taxon>Planctomycetia</taxon>
        <taxon>Planctomycetia incertae sedis</taxon>
        <taxon>Engelhardtia</taxon>
    </lineage>
</organism>
<dbReference type="AlphaFoldDB" id="A0A518BER8"/>
<sequence>MNDLGRVQATQKSGSEAFRDGQGSRDFALRDFWAWNQSDLLSNLCRAAFAEFIVARALSADTSTVRDEWGTYDLRAASGLKVEVKTSGFLQSWHQNSLSEPSFSIRPARAWHPDKNTFGSDVRRHADVYVFALLAHKDKATVDPMDLSQWRFYVVSTATLNSAKPKAKTLSLSALEGLAGPVSFDEVASAVEASIARRAA</sequence>
<dbReference type="KEGG" id="pbap:Pla133_05210"/>
<gene>
    <name evidence="2" type="ORF">Pla133_05210</name>
</gene>
<accession>A0A518BER8</accession>
<dbReference type="EMBL" id="CP036287">
    <property type="protein sequence ID" value="QDU65456.1"/>
    <property type="molecule type" value="Genomic_DNA"/>
</dbReference>
<feature type="region of interest" description="Disordered" evidence="1">
    <location>
        <begin position="1"/>
        <end position="21"/>
    </location>
</feature>
<evidence type="ECO:0000313" key="2">
    <source>
        <dbReference type="EMBL" id="QDU65456.1"/>
    </source>
</evidence>
<evidence type="ECO:0000256" key="1">
    <source>
        <dbReference type="SAM" id="MobiDB-lite"/>
    </source>
</evidence>
<reference evidence="2 3" key="1">
    <citation type="submission" date="2019-02" db="EMBL/GenBank/DDBJ databases">
        <title>Deep-cultivation of Planctomycetes and their phenomic and genomic characterization uncovers novel biology.</title>
        <authorList>
            <person name="Wiegand S."/>
            <person name="Jogler M."/>
            <person name="Boedeker C."/>
            <person name="Pinto D."/>
            <person name="Vollmers J."/>
            <person name="Rivas-Marin E."/>
            <person name="Kohn T."/>
            <person name="Peeters S.H."/>
            <person name="Heuer A."/>
            <person name="Rast P."/>
            <person name="Oberbeckmann S."/>
            <person name="Bunk B."/>
            <person name="Jeske O."/>
            <person name="Meyerdierks A."/>
            <person name="Storesund J.E."/>
            <person name="Kallscheuer N."/>
            <person name="Luecker S."/>
            <person name="Lage O.M."/>
            <person name="Pohl T."/>
            <person name="Merkel B.J."/>
            <person name="Hornburger P."/>
            <person name="Mueller R.-W."/>
            <person name="Bruemmer F."/>
            <person name="Labrenz M."/>
            <person name="Spormann A.M."/>
            <person name="Op den Camp H."/>
            <person name="Overmann J."/>
            <person name="Amann R."/>
            <person name="Jetten M.S.M."/>
            <person name="Mascher T."/>
            <person name="Medema M.H."/>
            <person name="Devos D.P."/>
            <person name="Kaster A.-K."/>
            <person name="Ovreas L."/>
            <person name="Rohde M."/>
            <person name="Galperin M.Y."/>
            <person name="Jogler C."/>
        </authorList>
    </citation>
    <scope>NUCLEOTIDE SEQUENCE [LARGE SCALE GENOMIC DNA]</scope>
    <source>
        <strain evidence="2 3">Pla133</strain>
    </source>
</reference>
<name>A0A518BER8_9BACT</name>
<dbReference type="Proteomes" id="UP000316921">
    <property type="component" value="Chromosome"/>
</dbReference>